<accession>A0A382HHT9</accession>
<proteinExistence type="predicted"/>
<dbReference type="AlphaFoldDB" id="A0A382HHT9"/>
<evidence type="ECO:0000313" key="2">
    <source>
        <dbReference type="EMBL" id="SVB86635.1"/>
    </source>
</evidence>
<reference evidence="2" key="1">
    <citation type="submission" date="2018-05" db="EMBL/GenBank/DDBJ databases">
        <authorList>
            <person name="Lanie J.A."/>
            <person name="Ng W.-L."/>
            <person name="Kazmierczak K.M."/>
            <person name="Andrzejewski T.M."/>
            <person name="Davidsen T.M."/>
            <person name="Wayne K.J."/>
            <person name="Tettelin H."/>
            <person name="Glass J.I."/>
            <person name="Rusch D."/>
            <person name="Podicherti R."/>
            <person name="Tsui H.-C.T."/>
            <person name="Winkler M.E."/>
        </authorList>
    </citation>
    <scope>NUCLEOTIDE SEQUENCE</scope>
</reference>
<keyword evidence="1" id="KW-0812">Transmembrane</keyword>
<name>A0A382HHT9_9ZZZZ</name>
<feature type="transmembrane region" description="Helical" evidence="1">
    <location>
        <begin position="12"/>
        <end position="33"/>
    </location>
</feature>
<protein>
    <submittedName>
        <fullName evidence="2">Uncharacterized protein</fullName>
    </submittedName>
</protein>
<gene>
    <name evidence="2" type="ORF">METZ01_LOCUS239489</name>
</gene>
<evidence type="ECO:0000256" key="1">
    <source>
        <dbReference type="SAM" id="Phobius"/>
    </source>
</evidence>
<organism evidence="2">
    <name type="scientific">marine metagenome</name>
    <dbReference type="NCBI Taxonomy" id="408172"/>
    <lineage>
        <taxon>unclassified sequences</taxon>
        <taxon>metagenomes</taxon>
        <taxon>ecological metagenomes</taxon>
    </lineage>
</organism>
<dbReference type="EMBL" id="UINC01061254">
    <property type="protein sequence ID" value="SVB86635.1"/>
    <property type="molecule type" value="Genomic_DNA"/>
</dbReference>
<feature type="non-terminal residue" evidence="2">
    <location>
        <position position="92"/>
    </location>
</feature>
<sequence>MKNLFLKFFNQLPLRITLLILIFSFIMIGFFFINSKSNFKEYLKENAPNLYNIIRNEIIYPIFKQKVLGASLVEKIPLIRVILSRKDVAHFA</sequence>
<keyword evidence="1" id="KW-1133">Transmembrane helix</keyword>
<keyword evidence="1" id="KW-0472">Membrane</keyword>